<feature type="compositionally biased region" description="Basic and acidic residues" evidence="1">
    <location>
        <begin position="225"/>
        <end position="236"/>
    </location>
</feature>
<evidence type="ECO:0000313" key="3">
    <source>
        <dbReference type="Proteomes" id="UP000193922"/>
    </source>
</evidence>
<sequence length="236" mass="25769">MIWMILCWTRRLCARWRNQRSSFMRRSSLTCLAASRCRRNLPTGRRSKAVGTETAQCRLTSSRGMHAWYLHTPPGQHQPHQQQRIQGAAVATAFSTNAGLLSSAGARKGAPGYGQPGSSTSNTRTSPTFVATQQSQQPGYQQESDLVSSTQLPQHMKSKVNLYSRLAQHIPAHPSLPISSQHPPQPRLSTGNNHQRPWQRPPPLRSSAHHSQPSAVAAGDSQAEDGPRDGADNGGS</sequence>
<dbReference type="RefSeq" id="XP_040742143.1">
    <property type="nucleotide sequence ID" value="XM_040891024.1"/>
</dbReference>
<feature type="compositionally biased region" description="Low complexity" evidence="1">
    <location>
        <begin position="133"/>
        <end position="142"/>
    </location>
</feature>
<reference evidence="2 3" key="1">
    <citation type="submission" date="2016-07" db="EMBL/GenBank/DDBJ databases">
        <title>Pervasive Adenine N6-methylation of Active Genes in Fungi.</title>
        <authorList>
            <consortium name="DOE Joint Genome Institute"/>
            <person name="Mondo S.J."/>
            <person name="Dannebaum R.O."/>
            <person name="Kuo R.C."/>
            <person name="Labutti K."/>
            <person name="Haridas S."/>
            <person name="Kuo A."/>
            <person name="Salamov A."/>
            <person name="Ahrendt S.R."/>
            <person name="Lipzen A."/>
            <person name="Sullivan W."/>
            <person name="Andreopoulos W.B."/>
            <person name="Clum A."/>
            <person name="Lindquist E."/>
            <person name="Daum C."/>
            <person name="Ramamoorthy G.K."/>
            <person name="Gryganskyi A."/>
            <person name="Culley D."/>
            <person name="Magnuson J.K."/>
            <person name="James T.Y."/>
            <person name="O'Malley M.A."/>
            <person name="Stajich J.E."/>
            <person name="Spatafora J.W."/>
            <person name="Visel A."/>
            <person name="Grigoriev I.V."/>
        </authorList>
    </citation>
    <scope>NUCLEOTIDE SEQUENCE [LARGE SCALE GENOMIC DNA]</scope>
    <source>
        <strain evidence="2 3">ATCC 12442</strain>
    </source>
</reference>
<keyword evidence="3" id="KW-1185">Reference proteome</keyword>
<feature type="region of interest" description="Disordered" evidence="1">
    <location>
        <begin position="102"/>
        <end position="150"/>
    </location>
</feature>
<dbReference type="Proteomes" id="UP000193922">
    <property type="component" value="Unassembled WGS sequence"/>
</dbReference>
<organism evidence="2 3">
    <name type="scientific">Linderina pennispora</name>
    <dbReference type="NCBI Taxonomy" id="61395"/>
    <lineage>
        <taxon>Eukaryota</taxon>
        <taxon>Fungi</taxon>
        <taxon>Fungi incertae sedis</taxon>
        <taxon>Zoopagomycota</taxon>
        <taxon>Kickxellomycotina</taxon>
        <taxon>Kickxellomycetes</taxon>
        <taxon>Kickxellales</taxon>
        <taxon>Kickxellaceae</taxon>
        <taxon>Linderina</taxon>
    </lineage>
</organism>
<evidence type="ECO:0000313" key="2">
    <source>
        <dbReference type="EMBL" id="ORX68329.1"/>
    </source>
</evidence>
<protein>
    <submittedName>
        <fullName evidence="2">Uncharacterized protein</fullName>
    </submittedName>
</protein>
<evidence type="ECO:0000256" key="1">
    <source>
        <dbReference type="SAM" id="MobiDB-lite"/>
    </source>
</evidence>
<name>A0A1Y1W450_9FUNG</name>
<dbReference type="GeneID" id="63807672"/>
<proteinExistence type="predicted"/>
<dbReference type="AlphaFoldDB" id="A0A1Y1W450"/>
<accession>A0A1Y1W450</accession>
<dbReference type="OrthoDB" id="5560192at2759"/>
<dbReference type="EMBL" id="MCFD01000010">
    <property type="protein sequence ID" value="ORX68329.1"/>
    <property type="molecule type" value="Genomic_DNA"/>
</dbReference>
<comment type="caution">
    <text evidence="2">The sequence shown here is derived from an EMBL/GenBank/DDBJ whole genome shotgun (WGS) entry which is preliminary data.</text>
</comment>
<gene>
    <name evidence="2" type="ORF">DL89DRAFT_31430</name>
</gene>
<feature type="region of interest" description="Disordered" evidence="1">
    <location>
        <begin position="173"/>
        <end position="236"/>
    </location>
</feature>
<feature type="compositionally biased region" description="Polar residues" evidence="1">
    <location>
        <begin position="177"/>
        <end position="196"/>
    </location>
</feature>
<feature type="compositionally biased region" description="Polar residues" evidence="1">
    <location>
        <begin position="116"/>
        <end position="132"/>
    </location>
</feature>